<keyword evidence="1" id="KW-0175">Coiled coil</keyword>
<protein>
    <submittedName>
        <fullName evidence="3">Uncharacterized protein</fullName>
    </submittedName>
</protein>
<dbReference type="OrthoDB" id="10459881at2759"/>
<sequence>MPHRSVPACCCHVPATDGQAGKTHSPPKAKSSYASNNVLLNAMELTRFSAQSGRVMVNCGRLMRDQDKEMRSVQGEFRYAADQVALKKQRTTESRLLAVQRKHNKLKKSAHEAQYSVHNGMKERQVFHEAYKRVQAQYAHNAKILQDMLNQINDMNEKRADYLKKAAQNRNASNDMRDELVAKIRTAEQMANVERETRILSVHRAVDRTPYWKSESVNQAIESFWQTPVAPQVTMEKTLHLEETMTRIRHICNVENMSDVIDLYKKREENNELLAERLRDLNKEAEALVDKLEHHHQALRALDDRAADFESTAERKMMLLLERTRTMEENGRNCRESLEAFKAFYDQVGATMTAVHQVMFKLIPHSSDIKASAEPCNGQNYREYQRSFAILAHHFHAAFDYWKQQEHERKSRTDPSYRGTDDDDNPLTIKEGRLAKSDYPVTAKLQLLPKNLRVYSKRNEFENADGTAAVMSVRSMDEFAKREAIDLLQAQTEYLDALNQREGAGKFPNQPDGGDEIDMSPTVEIPKMVASNEMTTQTDDELDINEDYTLTD</sequence>
<evidence type="ECO:0000313" key="3">
    <source>
        <dbReference type="EMBL" id="GAU87264.1"/>
    </source>
</evidence>
<feature type="coiled-coil region" evidence="1">
    <location>
        <begin position="264"/>
        <end position="302"/>
    </location>
</feature>
<dbReference type="EMBL" id="BDGG01000001">
    <property type="protein sequence ID" value="GAU87264.1"/>
    <property type="molecule type" value="Genomic_DNA"/>
</dbReference>
<feature type="region of interest" description="Disordered" evidence="2">
    <location>
        <begin position="407"/>
        <end position="428"/>
    </location>
</feature>
<evidence type="ECO:0000256" key="2">
    <source>
        <dbReference type="SAM" id="MobiDB-lite"/>
    </source>
</evidence>
<accession>A0A1D1UBN9</accession>
<reference evidence="3 4" key="1">
    <citation type="journal article" date="2016" name="Nat. Commun.">
        <title>Extremotolerant tardigrade genome and improved radiotolerance of human cultured cells by tardigrade-unique protein.</title>
        <authorList>
            <person name="Hashimoto T."/>
            <person name="Horikawa D.D."/>
            <person name="Saito Y."/>
            <person name="Kuwahara H."/>
            <person name="Kozuka-Hata H."/>
            <person name="Shin-I T."/>
            <person name="Minakuchi Y."/>
            <person name="Ohishi K."/>
            <person name="Motoyama A."/>
            <person name="Aizu T."/>
            <person name="Enomoto A."/>
            <person name="Kondo K."/>
            <person name="Tanaka S."/>
            <person name="Hara Y."/>
            <person name="Koshikawa S."/>
            <person name="Sagara H."/>
            <person name="Miura T."/>
            <person name="Yokobori S."/>
            <person name="Miyagawa K."/>
            <person name="Suzuki Y."/>
            <person name="Kubo T."/>
            <person name="Oyama M."/>
            <person name="Kohara Y."/>
            <person name="Fujiyama A."/>
            <person name="Arakawa K."/>
            <person name="Katayama T."/>
            <person name="Toyoda A."/>
            <person name="Kunieda T."/>
        </authorList>
    </citation>
    <scope>NUCLEOTIDE SEQUENCE [LARGE SCALE GENOMIC DNA]</scope>
    <source>
        <strain evidence="3 4">YOKOZUNA-1</strain>
    </source>
</reference>
<dbReference type="Proteomes" id="UP000186922">
    <property type="component" value="Unassembled WGS sequence"/>
</dbReference>
<proteinExistence type="predicted"/>
<dbReference type="AlphaFoldDB" id="A0A1D1UBN9"/>
<gene>
    <name evidence="3" type="primary">RvY_00144-1</name>
    <name evidence="3" type="synonym">RvY_00144.1</name>
    <name evidence="3" type="ORF">RvY_00144</name>
</gene>
<organism evidence="3 4">
    <name type="scientific">Ramazzottius varieornatus</name>
    <name type="common">Water bear</name>
    <name type="synonym">Tardigrade</name>
    <dbReference type="NCBI Taxonomy" id="947166"/>
    <lineage>
        <taxon>Eukaryota</taxon>
        <taxon>Metazoa</taxon>
        <taxon>Ecdysozoa</taxon>
        <taxon>Tardigrada</taxon>
        <taxon>Eutardigrada</taxon>
        <taxon>Parachela</taxon>
        <taxon>Hypsibioidea</taxon>
        <taxon>Ramazzottiidae</taxon>
        <taxon>Ramazzottius</taxon>
    </lineage>
</organism>
<keyword evidence="4" id="KW-1185">Reference proteome</keyword>
<evidence type="ECO:0000256" key="1">
    <source>
        <dbReference type="SAM" id="Coils"/>
    </source>
</evidence>
<evidence type="ECO:0000313" key="4">
    <source>
        <dbReference type="Proteomes" id="UP000186922"/>
    </source>
</evidence>
<name>A0A1D1UBN9_RAMVA</name>
<feature type="region of interest" description="Disordered" evidence="2">
    <location>
        <begin position="529"/>
        <end position="552"/>
    </location>
</feature>
<comment type="caution">
    <text evidence="3">The sequence shown here is derived from an EMBL/GenBank/DDBJ whole genome shotgun (WGS) entry which is preliminary data.</text>
</comment>